<evidence type="ECO:0000256" key="7">
    <source>
        <dbReference type="ARBA" id="ARBA00040944"/>
    </source>
</evidence>
<dbReference type="EMBL" id="JAQJAN010000008">
    <property type="protein sequence ID" value="KAJ5724843.1"/>
    <property type="molecule type" value="Genomic_DNA"/>
</dbReference>
<keyword evidence="13" id="KW-1185">Reference proteome</keyword>
<keyword evidence="3" id="KW-0808">Transferase</keyword>
<gene>
    <name evidence="12" type="ORF">N7493_006571</name>
</gene>
<evidence type="ECO:0000256" key="4">
    <source>
        <dbReference type="ARBA" id="ARBA00022729"/>
    </source>
</evidence>
<dbReference type="GO" id="GO:0005788">
    <property type="term" value="C:endoplasmic reticulum lumen"/>
    <property type="evidence" value="ECO:0007669"/>
    <property type="project" value="TreeGrafter"/>
</dbReference>
<dbReference type="AlphaFoldDB" id="A0AAD6HKT2"/>
<evidence type="ECO:0000256" key="1">
    <source>
        <dbReference type="ARBA" id="ARBA00011970"/>
    </source>
</evidence>
<reference evidence="12" key="2">
    <citation type="submission" date="2023-01" db="EMBL/GenBank/DDBJ databases">
        <authorList>
            <person name="Petersen C."/>
        </authorList>
    </citation>
    <scope>NUCLEOTIDE SEQUENCE</scope>
    <source>
        <strain evidence="12">IBT 17514</strain>
    </source>
</reference>
<dbReference type="PANTHER" id="PTHR20961">
    <property type="entry name" value="GLYCOSYLTRANSFERASE"/>
    <property type="match status" value="1"/>
</dbReference>
<comment type="catalytic activity">
    <reaction evidence="9">
        <text>L-seryl-[protein] + UDP-N-acetyl-alpha-D-glucosamine = 3-O-(N-acetyl-beta-D-glucosaminyl)-L-seryl-[protein] + UDP + H(+)</text>
        <dbReference type="Rhea" id="RHEA:48904"/>
        <dbReference type="Rhea" id="RHEA-COMP:9863"/>
        <dbReference type="Rhea" id="RHEA-COMP:12251"/>
        <dbReference type="ChEBI" id="CHEBI:15378"/>
        <dbReference type="ChEBI" id="CHEBI:29999"/>
        <dbReference type="ChEBI" id="CHEBI:57705"/>
        <dbReference type="ChEBI" id="CHEBI:58223"/>
        <dbReference type="ChEBI" id="CHEBI:90838"/>
        <dbReference type="EC" id="2.4.1.255"/>
    </reaction>
</comment>
<reference evidence="12" key="1">
    <citation type="journal article" date="2023" name="IMA Fungus">
        <title>Comparative genomic study of the Penicillium genus elucidates a diverse pangenome and 15 lateral gene transfer events.</title>
        <authorList>
            <person name="Petersen C."/>
            <person name="Sorensen T."/>
            <person name="Nielsen M.R."/>
            <person name="Sondergaard T.E."/>
            <person name="Sorensen J.L."/>
            <person name="Fitzpatrick D.A."/>
            <person name="Frisvad J.C."/>
            <person name="Nielsen K.L."/>
        </authorList>
    </citation>
    <scope>NUCLEOTIDE SEQUENCE</scope>
    <source>
        <strain evidence="12">IBT 17514</strain>
    </source>
</reference>
<feature type="domain" description="Glycosyltransferase 61 catalytic" evidence="11">
    <location>
        <begin position="15"/>
        <end position="127"/>
    </location>
</feature>
<evidence type="ECO:0000256" key="8">
    <source>
        <dbReference type="ARBA" id="ARBA00042574"/>
    </source>
</evidence>
<proteinExistence type="predicted"/>
<evidence type="ECO:0000256" key="9">
    <source>
        <dbReference type="ARBA" id="ARBA00048317"/>
    </source>
</evidence>
<dbReference type="Pfam" id="PF04577">
    <property type="entry name" value="Glyco_transf_61"/>
    <property type="match status" value="1"/>
</dbReference>
<evidence type="ECO:0000256" key="10">
    <source>
        <dbReference type="ARBA" id="ARBA00049432"/>
    </source>
</evidence>
<evidence type="ECO:0000313" key="13">
    <source>
        <dbReference type="Proteomes" id="UP001215712"/>
    </source>
</evidence>
<dbReference type="InterPro" id="IPR049625">
    <property type="entry name" value="Glyco_transf_61_cat"/>
</dbReference>
<evidence type="ECO:0000256" key="6">
    <source>
        <dbReference type="ARBA" id="ARBA00023180"/>
    </source>
</evidence>
<keyword evidence="5" id="KW-0256">Endoplasmic reticulum</keyword>
<protein>
    <recommendedName>
        <fullName evidence="7">EGF domain-specific O-linked N-acetylglucosamine transferase</fullName>
        <ecNumber evidence="1">2.4.1.255</ecNumber>
    </recommendedName>
    <alternativeName>
        <fullName evidence="8">Extracellular O-linked N-acetylglucosamine transferase</fullName>
    </alternativeName>
</protein>
<evidence type="ECO:0000313" key="12">
    <source>
        <dbReference type="EMBL" id="KAJ5724843.1"/>
    </source>
</evidence>
<evidence type="ECO:0000256" key="2">
    <source>
        <dbReference type="ARBA" id="ARBA00022676"/>
    </source>
</evidence>
<evidence type="ECO:0000259" key="11">
    <source>
        <dbReference type="Pfam" id="PF04577"/>
    </source>
</evidence>
<keyword evidence="2" id="KW-0328">Glycosyltransferase</keyword>
<comment type="catalytic activity">
    <reaction evidence="10">
        <text>L-threonyl-[protein] + UDP-N-acetyl-alpha-D-glucosamine = 3-O-(N-acetyl-beta-D-glucosaminyl)-L-threonyl-[protein] + UDP + H(+)</text>
        <dbReference type="Rhea" id="RHEA:48908"/>
        <dbReference type="Rhea" id="RHEA-COMP:11060"/>
        <dbReference type="Rhea" id="RHEA-COMP:12252"/>
        <dbReference type="ChEBI" id="CHEBI:15378"/>
        <dbReference type="ChEBI" id="CHEBI:30013"/>
        <dbReference type="ChEBI" id="CHEBI:57705"/>
        <dbReference type="ChEBI" id="CHEBI:58223"/>
        <dbReference type="ChEBI" id="CHEBI:90840"/>
        <dbReference type="EC" id="2.4.1.255"/>
    </reaction>
</comment>
<evidence type="ECO:0000256" key="3">
    <source>
        <dbReference type="ARBA" id="ARBA00022679"/>
    </source>
</evidence>
<name>A0AAD6HKT2_9EURO</name>
<organism evidence="12 13">
    <name type="scientific">Penicillium malachiteum</name>
    <dbReference type="NCBI Taxonomy" id="1324776"/>
    <lineage>
        <taxon>Eukaryota</taxon>
        <taxon>Fungi</taxon>
        <taxon>Dikarya</taxon>
        <taxon>Ascomycota</taxon>
        <taxon>Pezizomycotina</taxon>
        <taxon>Eurotiomycetes</taxon>
        <taxon>Eurotiomycetidae</taxon>
        <taxon>Eurotiales</taxon>
        <taxon>Aspergillaceae</taxon>
        <taxon>Penicillium</taxon>
    </lineage>
</organism>
<dbReference type="InterPro" id="IPR007657">
    <property type="entry name" value="Glycosyltransferase_61"/>
</dbReference>
<evidence type="ECO:0000256" key="5">
    <source>
        <dbReference type="ARBA" id="ARBA00022824"/>
    </source>
</evidence>
<keyword evidence="6" id="KW-0325">Glycoprotein</keyword>
<dbReference type="PANTHER" id="PTHR20961:SF148">
    <property type="entry name" value="EGF DOMAIN-SPECIFIC O-LINKED N-ACETYLGLUCOSAMINE TRANSFERASE"/>
    <property type="match status" value="1"/>
</dbReference>
<comment type="caution">
    <text evidence="12">The sequence shown here is derived from an EMBL/GenBank/DDBJ whole genome shotgun (WGS) entry which is preliminary data.</text>
</comment>
<accession>A0AAD6HKT2</accession>
<keyword evidence="4" id="KW-0732">Signal</keyword>
<dbReference type="Proteomes" id="UP001215712">
    <property type="component" value="Unassembled WGS sequence"/>
</dbReference>
<sequence length="150" mass="17078">MTLTMDVLQMMQPSKNLPVQYIAERDAANTQLVLLDDEPDEQIVPRQNDEITFTFINRVSGRRLFDMDEYLDQLSKIFPRVKIQSIDFAAIFYKDQLEIIQNTDILAGIHGAGLTHGIFLPPGSAMVEILPYDLNHKGFRKIAALRGHGY</sequence>
<dbReference type="EC" id="2.4.1.255" evidence="1"/>
<dbReference type="GO" id="GO:0097363">
    <property type="term" value="F:protein O-acetylglucosaminyltransferase activity"/>
    <property type="evidence" value="ECO:0007669"/>
    <property type="project" value="UniProtKB-EC"/>
</dbReference>